<dbReference type="GO" id="GO:0009100">
    <property type="term" value="P:glycoprotein metabolic process"/>
    <property type="evidence" value="ECO:0007669"/>
    <property type="project" value="UniProtKB-ARBA"/>
</dbReference>
<dbReference type="Proteomes" id="UP000001593">
    <property type="component" value="Unassembled WGS sequence"/>
</dbReference>
<dbReference type="PANTHER" id="PTHR43404">
    <property type="entry name" value="LIPOPOLYSACCHARIDE CHOLINEPHOSPHOTRANSFERASE LICD"/>
    <property type="match status" value="1"/>
</dbReference>
<dbReference type="AlphaFoldDB" id="A7SK93"/>
<dbReference type="InterPro" id="IPR052942">
    <property type="entry name" value="LPS_cholinephosphotransferase"/>
</dbReference>
<dbReference type="PhylomeDB" id="A7SK93"/>
<dbReference type="InParanoid" id="A7SK93"/>
<dbReference type="HOGENOM" id="CLU_947659_0_0_1"/>
<dbReference type="OMA" id="IDICIPK"/>
<evidence type="ECO:0000259" key="1">
    <source>
        <dbReference type="Pfam" id="PF04991"/>
    </source>
</evidence>
<proteinExistence type="predicted"/>
<accession>A7SK93</accession>
<evidence type="ECO:0000313" key="2">
    <source>
        <dbReference type="EMBL" id="EDO35854.1"/>
    </source>
</evidence>
<sequence>MAIAVYTKFRSIVLLLLFLVLVFYVVQYKNNEHTLQNAELHLLVNAHRPYTSYQSCSDITNCPDVRYVKASHLRVSQLILTRLLRVLALLCDKHGVRYFLFHGTLLGAVRHQGHNPFDNDIDIAIPEEDFHKLQAAAEELPKGMFFQTESTDQYYKIPAYSFLLAKLRDMSSCYTSLMCRGKCHQNGLMVDVSVLPSNSQGDFLDFYKGMKKRFLGPLVHKTTDIYPRKKIKFDGFEFYVPWNYEKMLKQWYGKSYMELPSHGKLFSGDTAHNTKSCEEI</sequence>
<evidence type="ECO:0000313" key="3">
    <source>
        <dbReference type="Proteomes" id="UP000001593"/>
    </source>
</evidence>
<dbReference type="Pfam" id="PF04991">
    <property type="entry name" value="LicD"/>
    <property type="match status" value="1"/>
</dbReference>
<gene>
    <name evidence="2" type="ORF">NEMVEDRAFT_v1g245832</name>
</gene>
<organism evidence="2 3">
    <name type="scientific">Nematostella vectensis</name>
    <name type="common">Starlet sea anemone</name>
    <dbReference type="NCBI Taxonomy" id="45351"/>
    <lineage>
        <taxon>Eukaryota</taxon>
        <taxon>Metazoa</taxon>
        <taxon>Cnidaria</taxon>
        <taxon>Anthozoa</taxon>
        <taxon>Hexacorallia</taxon>
        <taxon>Actiniaria</taxon>
        <taxon>Edwardsiidae</taxon>
        <taxon>Nematostella</taxon>
    </lineage>
</organism>
<dbReference type="EMBL" id="DS469685">
    <property type="protein sequence ID" value="EDO35854.1"/>
    <property type="molecule type" value="Genomic_DNA"/>
</dbReference>
<dbReference type="eggNOG" id="ENOG502QREF">
    <property type="taxonomic scope" value="Eukaryota"/>
</dbReference>
<keyword evidence="3" id="KW-1185">Reference proteome</keyword>
<dbReference type="PANTHER" id="PTHR43404:SF1">
    <property type="entry name" value="MNN4P"/>
    <property type="match status" value="1"/>
</dbReference>
<reference evidence="2 3" key="1">
    <citation type="journal article" date="2007" name="Science">
        <title>Sea anemone genome reveals ancestral eumetazoan gene repertoire and genomic organization.</title>
        <authorList>
            <person name="Putnam N.H."/>
            <person name="Srivastava M."/>
            <person name="Hellsten U."/>
            <person name="Dirks B."/>
            <person name="Chapman J."/>
            <person name="Salamov A."/>
            <person name="Terry A."/>
            <person name="Shapiro H."/>
            <person name="Lindquist E."/>
            <person name="Kapitonov V.V."/>
            <person name="Jurka J."/>
            <person name="Genikhovich G."/>
            <person name="Grigoriev I.V."/>
            <person name="Lucas S.M."/>
            <person name="Steele R.E."/>
            <person name="Finnerty J.R."/>
            <person name="Technau U."/>
            <person name="Martindale M.Q."/>
            <person name="Rokhsar D.S."/>
        </authorList>
    </citation>
    <scope>NUCLEOTIDE SEQUENCE [LARGE SCALE GENOMIC DNA]</scope>
    <source>
        <strain evidence="3">CH2 X CH6</strain>
    </source>
</reference>
<feature type="domain" description="LicD/FKTN/FKRP nucleotidyltransferase" evidence="1">
    <location>
        <begin position="91"/>
        <end position="210"/>
    </location>
</feature>
<protein>
    <recommendedName>
        <fullName evidence="1">LicD/FKTN/FKRP nucleotidyltransferase domain-containing protein</fullName>
    </recommendedName>
</protein>
<dbReference type="InterPro" id="IPR007074">
    <property type="entry name" value="LicD/FKTN/FKRP_NTP_transf"/>
</dbReference>
<name>A7SK93_NEMVE</name>